<keyword evidence="3" id="KW-1015">Disulfide bond</keyword>
<evidence type="ECO:0000256" key="2">
    <source>
        <dbReference type="ARBA" id="ARBA00022737"/>
    </source>
</evidence>
<evidence type="ECO:0000256" key="1">
    <source>
        <dbReference type="ARBA" id="ARBA00022729"/>
    </source>
</evidence>
<feature type="compositionally biased region" description="Low complexity" evidence="5">
    <location>
        <begin position="55"/>
        <end position="81"/>
    </location>
</feature>
<sequence>RSGTVRERTKIVDREESHYCRAIFPITAARSKAHERGVSGKLITTTPSRETVGNRSASRSSRSSSSASSSIASSSSSSSTSCGNSIPVTGGNKRRNVNACVTKEIVTARMNRDHLFIVVVALAVALLTGHCSGRAVELDADGGSIAAASDTAGSPSSASSLGIRAAEPGRATRPTFVKITTPPPARVAQIRGTTVELECEIVGSPTPSVQWVHGSGQTADWEDISVNVITEETPTSVARVVSRLVIDRSSRASQTTYTCIGRSAGQLAMASTVVYHIDAAAGSRLGNFSDLMLLRPMGGSVTSPTHSFMNLKNARITLHYKTLFENMGSTVVLPCKAVGRPVPEITWLNEDGSVVGSLQDPRLRTLPTGELIITGLRWTDMGTYTCVAKNAISKDEAETFIYPVRPN</sequence>
<feature type="compositionally biased region" description="Polar residues" evidence="5">
    <location>
        <begin position="42"/>
        <end position="54"/>
    </location>
</feature>
<dbReference type="InterPro" id="IPR013783">
    <property type="entry name" value="Ig-like_fold"/>
</dbReference>
<dbReference type="InterPro" id="IPR051170">
    <property type="entry name" value="Neural/epithelial_adhesion"/>
</dbReference>
<keyword evidence="2" id="KW-0677">Repeat</keyword>
<dbReference type="SMART" id="SM00409">
    <property type="entry name" value="IG"/>
    <property type="match status" value="2"/>
</dbReference>
<name>T1DJH9_ANOAQ</name>
<feature type="region of interest" description="Disordered" evidence="5">
    <location>
        <begin position="35"/>
        <end position="89"/>
    </location>
</feature>
<dbReference type="InterPro" id="IPR007110">
    <property type="entry name" value="Ig-like_dom"/>
</dbReference>
<dbReference type="InterPro" id="IPR003598">
    <property type="entry name" value="Ig_sub2"/>
</dbReference>
<organism evidence="7">
    <name type="scientific">Anopheles aquasalis</name>
    <name type="common">Malaria mosquito</name>
    <dbReference type="NCBI Taxonomy" id="42839"/>
    <lineage>
        <taxon>Eukaryota</taxon>
        <taxon>Metazoa</taxon>
        <taxon>Ecdysozoa</taxon>
        <taxon>Arthropoda</taxon>
        <taxon>Hexapoda</taxon>
        <taxon>Insecta</taxon>
        <taxon>Pterygota</taxon>
        <taxon>Neoptera</taxon>
        <taxon>Endopterygota</taxon>
        <taxon>Diptera</taxon>
        <taxon>Nematocera</taxon>
        <taxon>Culicoidea</taxon>
        <taxon>Culicidae</taxon>
        <taxon>Anophelinae</taxon>
        <taxon>Anopheles</taxon>
    </lineage>
</organism>
<dbReference type="Gene3D" id="2.60.40.10">
    <property type="entry name" value="Immunoglobulins"/>
    <property type="match status" value="2"/>
</dbReference>
<dbReference type="VEuPathDB" id="VectorBase:AAQUA_001648"/>
<dbReference type="SUPFAM" id="SSF48726">
    <property type="entry name" value="Immunoglobulin"/>
    <property type="match status" value="2"/>
</dbReference>
<feature type="domain" description="Ig-like" evidence="6">
    <location>
        <begin position="304"/>
        <end position="402"/>
    </location>
</feature>
<evidence type="ECO:0000256" key="3">
    <source>
        <dbReference type="ARBA" id="ARBA00023157"/>
    </source>
</evidence>
<evidence type="ECO:0000256" key="4">
    <source>
        <dbReference type="ARBA" id="ARBA00023319"/>
    </source>
</evidence>
<dbReference type="PANTHER" id="PTHR12231:SF253">
    <property type="entry name" value="DPR-INTERACTING PROTEIN ETA, ISOFORM B-RELATED"/>
    <property type="match status" value="1"/>
</dbReference>
<evidence type="ECO:0000256" key="5">
    <source>
        <dbReference type="SAM" id="MobiDB-lite"/>
    </source>
</evidence>
<feature type="domain" description="Ig-like" evidence="6">
    <location>
        <begin position="174"/>
        <end position="259"/>
    </location>
</feature>
<dbReference type="GO" id="GO:0043005">
    <property type="term" value="C:neuron projection"/>
    <property type="evidence" value="ECO:0007669"/>
    <property type="project" value="TreeGrafter"/>
</dbReference>
<evidence type="ECO:0000313" key="7">
    <source>
        <dbReference type="EMBL" id="JAB00160.1"/>
    </source>
</evidence>
<dbReference type="EMBL" id="GAMD01001431">
    <property type="protein sequence ID" value="JAB00160.1"/>
    <property type="molecule type" value="mRNA"/>
</dbReference>
<dbReference type="PROSITE" id="PS50835">
    <property type="entry name" value="IG_LIKE"/>
    <property type="match status" value="2"/>
</dbReference>
<dbReference type="InterPro" id="IPR036179">
    <property type="entry name" value="Ig-like_dom_sf"/>
</dbReference>
<feature type="non-terminal residue" evidence="7">
    <location>
        <position position="1"/>
    </location>
</feature>
<dbReference type="InterPro" id="IPR003599">
    <property type="entry name" value="Ig_sub"/>
</dbReference>
<dbReference type="AlphaFoldDB" id="T1DJH9"/>
<proteinExistence type="evidence at transcript level"/>
<keyword evidence="1" id="KW-0732">Signal</keyword>
<dbReference type="SMART" id="SM00408">
    <property type="entry name" value="IGc2"/>
    <property type="match status" value="2"/>
</dbReference>
<dbReference type="Pfam" id="PF13927">
    <property type="entry name" value="Ig_3"/>
    <property type="match status" value="2"/>
</dbReference>
<dbReference type="CDD" id="cd00096">
    <property type="entry name" value="Ig"/>
    <property type="match status" value="1"/>
</dbReference>
<dbReference type="PANTHER" id="PTHR12231">
    <property type="entry name" value="CTX-RELATED TYPE I TRANSMEMBRANE PROTEIN"/>
    <property type="match status" value="1"/>
</dbReference>
<accession>T1DJH9</accession>
<reference evidence="7" key="1">
    <citation type="submission" date="2013-07" db="EMBL/GenBank/DDBJ databases">
        <title>Transcriptome sequencing and developmental regulation of gene expression in Anopheles aquasalis.</title>
        <authorList>
            <consortium name="Brazilian Malaria Network (MCT/CNPq/MS/SCTIE/DECIT/PRONEX 555648/2009-5) and Research Network on Bioactive Molecules from Arthropod Vectors (NAP-MOBIARVE"/>
            <consortium name="University of Sao Paulo)"/>
            <person name="Marinotti O."/>
            <person name="Ribeiro J.M.C."/>
            <person name="Costa-da-Silva A.L."/>
            <person name="Silva M.C.P."/>
            <person name="Lopes A.R."/>
            <person name="Barros M.S."/>
            <person name="Sa-Nunes A."/>
            <person name="Konjin B.B."/>
            <person name="Carvalho E."/>
            <person name="Suesdek L."/>
            <person name="Silva-Neto M.A.C."/>
            <person name="Capurro M.L."/>
        </authorList>
    </citation>
    <scope>NUCLEOTIDE SEQUENCE</scope>
    <source>
        <tissue evidence="7">Whole body</tissue>
    </source>
</reference>
<protein>
    <submittedName>
        <fullName evidence="7">Putative ecdysone-inducible protein l2</fullName>
    </submittedName>
</protein>
<keyword evidence="4" id="KW-0393">Immunoglobulin domain</keyword>
<evidence type="ECO:0000259" key="6">
    <source>
        <dbReference type="PROSITE" id="PS50835"/>
    </source>
</evidence>